<accession>A0A9W7SSC2</accession>
<reference evidence="2 3" key="2">
    <citation type="journal article" date="2021" name="Curr. Genet.">
        <title>Genetic response to nitrogen starvation in the aggressive Eucalyptus foliar pathogen Teratosphaeria destructans.</title>
        <authorList>
            <person name="Havenga M."/>
            <person name="Wingfield B.D."/>
            <person name="Wingfield M.J."/>
            <person name="Dreyer L.L."/>
            <person name="Roets F."/>
            <person name="Aylward J."/>
        </authorList>
    </citation>
    <scope>NUCLEOTIDE SEQUENCE [LARGE SCALE GENOMIC DNA]</scope>
    <source>
        <strain evidence="2">CMW44962</strain>
    </source>
</reference>
<protein>
    <submittedName>
        <fullName evidence="2">Uncharacterized protein</fullName>
    </submittedName>
</protein>
<reference evidence="2 3" key="1">
    <citation type="journal article" date="2018" name="IMA Fungus">
        <title>IMA Genome-F 10: Nine draft genome sequences of Claviceps purpurea s.lat., including C. arundinis, C. humidiphila, and C. cf. spartinae, pseudomolecules for the pitch canker pathogen Fusarium circinatum, draft genome of Davidsoniella eucalypti, Grosmannia galeiformis, Quambalaria eucalypti, and Teratosphaeria destructans.</title>
        <authorList>
            <person name="Wingfield B.D."/>
            <person name="Liu M."/>
            <person name="Nguyen H.D."/>
            <person name="Lane F.A."/>
            <person name="Morgan S.W."/>
            <person name="De Vos L."/>
            <person name="Wilken P.M."/>
            <person name="Duong T.A."/>
            <person name="Aylward J."/>
            <person name="Coetzee M.P."/>
            <person name="Dadej K."/>
            <person name="De Beer Z.W."/>
            <person name="Findlay W."/>
            <person name="Havenga M."/>
            <person name="Kolarik M."/>
            <person name="Menzies J.G."/>
            <person name="Naidoo K."/>
            <person name="Pochopski O."/>
            <person name="Shoukouhi P."/>
            <person name="Santana Q.C."/>
            <person name="Seifert K.A."/>
            <person name="Soal N."/>
            <person name="Steenkamp E.T."/>
            <person name="Tatham C.T."/>
            <person name="van der Nest M.A."/>
            <person name="Wingfield M.J."/>
        </authorList>
    </citation>
    <scope>NUCLEOTIDE SEQUENCE [LARGE SCALE GENOMIC DNA]</scope>
    <source>
        <strain evidence="2">CMW44962</strain>
    </source>
</reference>
<feature type="region of interest" description="Disordered" evidence="1">
    <location>
        <begin position="1"/>
        <end position="72"/>
    </location>
</feature>
<comment type="caution">
    <text evidence="2">The sequence shown here is derived from an EMBL/GenBank/DDBJ whole genome shotgun (WGS) entry which is preliminary data.</text>
</comment>
<keyword evidence="3" id="KW-1185">Reference proteome</keyword>
<dbReference type="EMBL" id="RIBY02001867">
    <property type="protein sequence ID" value="KAH9827699.1"/>
    <property type="molecule type" value="Genomic_DNA"/>
</dbReference>
<evidence type="ECO:0000256" key="1">
    <source>
        <dbReference type="SAM" id="MobiDB-lite"/>
    </source>
</evidence>
<gene>
    <name evidence="2" type="ORF">Tdes44962_MAKER00425</name>
</gene>
<name>A0A9W7SSC2_9PEZI</name>
<dbReference type="OrthoDB" id="10324476at2759"/>
<proteinExistence type="predicted"/>
<evidence type="ECO:0000313" key="2">
    <source>
        <dbReference type="EMBL" id="KAH9827699.1"/>
    </source>
</evidence>
<sequence>MEPSRRSRAANADHHFERVCSSPKGTNTSYISTQNVQQPEDQSRVLIDPFSDPEPEDGYADHSASCTEDTSDATSITSPLVANAPMNQAACGAKDGLDPVSTVRTHSSQVTPVNTSVALPRQYFAKDSWSNGIPGVWAINNDIPGHYIPKCSAAYQIIFPSNVYHRVRVTQKPWRNVKNLPEILYLSSTNPQHFAYEPFLILQSLDLGSTAQASSEGDRLHPTFSKLLPLTSRKLEFSHKSLENVMTDILYGYLETVKRGAKIVQNRRTYEAKYPHDFVQWLLSQTAAMKEAGFLGCQRDIARAEFAVARAKDLCTWLSMVGQGNVDAEGLKAEVVMWEQVIKRLSETSRGLYG</sequence>
<evidence type="ECO:0000313" key="3">
    <source>
        <dbReference type="Proteomes" id="UP001138500"/>
    </source>
</evidence>
<organism evidence="2 3">
    <name type="scientific">Teratosphaeria destructans</name>
    <dbReference type="NCBI Taxonomy" id="418781"/>
    <lineage>
        <taxon>Eukaryota</taxon>
        <taxon>Fungi</taxon>
        <taxon>Dikarya</taxon>
        <taxon>Ascomycota</taxon>
        <taxon>Pezizomycotina</taxon>
        <taxon>Dothideomycetes</taxon>
        <taxon>Dothideomycetidae</taxon>
        <taxon>Mycosphaerellales</taxon>
        <taxon>Teratosphaeriaceae</taxon>
        <taxon>Teratosphaeria</taxon>
    </lineage>
</organism>
<feature type="compositionally biased region" description="Polar residues" evidence="1">
    <location>
        <begin position="23"/>
        <end position="40"/>
    </location>
</feature>
<dbReference type="Proteomes" id="UP001138500">
    <property type="component" value="Unassembled WGS sequence"/>
</dbReference>
<dbReference type="AlphaFoldDB" id="A0A9W7SSC2"/>